<name>A0A1I0U0Z6_9RHOB</name>
<dbReference type="AlphaFoldDB" id="A0A1I0U0Z6"/>
<evidence type="ECO:0000313" key="3">
    <source>
        <dbReference type="Proteomes" id="UP000182312"/>
    </source>
</evidence>
<feature type="region of interest" description="Disordered" evidence="1">
    <location>
        <begin position="1"/>
        <end position="21"/>
    </location>
</feature>
<evidence type="ECO:0000313" key="2">
    <source>
        <dbReference type="EMBL" id="SFA57722.1"/>
    </source>
</evidence>
<evidence type="ECO:0000256" key="1">
    <source>
        <dbReference type="SAM" id="MobiDB-lite"/>
    </source>
</evidence>
<dbReference type="Proteomes" id="UP000182312">
    <property type="component" value="Unassembled WGS sequence"/>
</dbReference>
<dbReference type="Pfam" id="PF07370">
    <property type="entry name" value="DUF1489"/>
    <property type="match status" value="1"/>
</dbReference>
<sequence length="174" mass="19649">MRPAGPTRHRRPKQARRPRARGACARLPRGYIWCMSGTLNLMKLCVGCDDPAELAAWQRQRYQGGPARHVTRMWPRREAELLDGGSIYWVFKGVMQARQRILELQEVLGEDGIRRCALILGPELIRVAAVPRRPFQGWRYLPAGDAPPDLPHGRETEPALPADIARALADMGLR</sequence>
<dbReference type="EMBL" id="FOJO01000018">
    <property type="protein sequence ID" value="SFA57722.1"/>
    <property type="molecule type" value="Genomic_DNA"/>
</dbReference>
<dbReference type="InterPro" id="IPR008320">
    <property type="entry name" value="UCP032025"/>
</dbReference>
<accession>A0A1I0U0Z6</accession>
<reference evidence="2 3" key="1">
    <citation type="submission" date="2016-10" db="EMBL/GenBank/DDBJ databases">
        <authorList>
            <person name="de Groot N.N."/>
        </authorList>
    </citation>
    <scope>NUCLEOTIDE SEQUENCE [LARGE SCALE GENOMIC DNA]</scope>
    <source>
        <strain evidence="2 3">CGMCC 1.6117</strain>
    </source>
</reference>
<protein>
    <recommendedName>
        <fullName evidence="4">Lysophospholipase</fullName>
    </recommendedName>
</protein>
<organism evidence="2 3">
    <name type="scientific">Paracoccus halophilus</name>
    <dbReference type="NCBI Taxonomy" id="376733"/>
    <lineage>
        <taxon>Bacteria</taxon>
        <taxon>Pseudomonadati</taxon>
        <taxon>Pseudomonadota</taxon>
        <taxon>Alphaproteobacteria</taxon>
        <taxon>Rhodobacterales</taxon>
        <taxon>Paracoccaceae</taxon>
        <taxon>Paracoccus</taxon>
    </lineage>
</organism>
<evidence type="ECO:0008006" key="4">
    <source>
        <dbReference type="Google" id="ProtNLM"/>
    </source>
</evidence>
<feature type="compositionally biased region" description="Basic residues" evidence="1">
    <location>
        <begin position="7"/>
        <end position="20"/>
    </location>
</feature>
<gene>
    <name evidence="2" type="ORF">SAMN04487972_11822</name>
</gene>
<proteinExistence type="predicted"/>